<evidence type="ECO:0000313" key="1">
    <source>
        <dbReference type="EMBL" id="EFH82995.1"/>
    </source>
</evidence>
<dbReference type="AlphaFoldDB" id="D6U3K5"/>
<reference evidence="1 2" key="1">
    <citation type="journal article" date="2011" name="Stand. Genomic Sci.">
        <title>Non-contiguous finished genome sequence and contextual data of the filamentous soil bacterium Ktedonobacter racemifer type strain (SOSP1-21).</title>
        <authorList>
            <person name="Chang Y.J."/>
            <person name="Land M."/>
            <person name="Hauser L."/>
            <person name="Chertkov O."/>
            <person name="Del Rio T.G."/>
            <person name="Nolan M."/>
            <person name="Copeland A."/>
            <person name="Tice H."/>
            <person name="Cheng J.F."/>
            <person name="Lucas S."/>
            <person name="Han C."/>
            <person name="Goodwin L."/>
            <person name="Pitluck S."/>
            <person name="Ivanova N."/>
            <person name="Ovchinikova G."/>
            <person name="Pati A."/>
            <person name="Chen A."/>
            <person name="Palaniappan K."/>
            <person name="Mavromatis K."/>
            <person name="Liolios K."/>
            <person name="Brettin T."/>
            <person name="Fiebig A."/>
            <person name="Rohde M."/>
            <person name="Abt B."/>
            <person name="Goker M."/>
            <person name="Detter J.C."/>
            <person name="Woyke T."/>
            <person name="Bristow J."/>
            <person name="Eisen J.A."/>
            <person name="Markowitz V."/>
            <person name="Hugenholtz P."/>
            <person name="Kyrpides N.C."/>
            <person name="Klenk H.P."/>
            <person name="Lapidus A."/>
        </authorList>
    </citation>
    <scope>NUCLEOTIDE SEQUENCE [LARGE SCALE GENOMIC DNA]</scope>
    <source>
        <strain evidence="2">DSM 44963</strain>
    </source>
</reference>
<proteinExistence type="predicted"/>
<gene>
    <name evidence="1" type="ORF">Krac_3904</name>
</gene>
<dbReference type="EMBL" id="ADVG01000004">
    <property type="protein sequence ID" value="EFH82995.1"/>
    <property type="molecule type" value="Genomic_DNA"/>
</dbReference>
<protein>
    <submittedName>
        <fullName evidence="1">Uncharacterized protein</fullName>
    </submittedName>
</protein>
<dbReference type="InParanoid" id="D6U3K5"/>
<dbReference type="STRING" id="485913.Krac_3904"/>
<comment type="caution">
    <text evidence="1">The sequence shown here is derived from an EMBL/GenBank/DDBJ whole genome shotgun (WGS) entry which is preliminary data.</text>
</comment>
<dbReference type="Proteomes" id="UP000004508">
    <property type="component" value="Unassembled WGS sequence"/>
</dbReference>
<organism evidence="1 2">
    <name type="scientific">Ktedonobacter racemifer DSM 44963</name>
    <dbReference type="NCBI Taxonomy" id="485913"/>
    <lineage>
        <taxon>Bacteria</taxon>
        <taxon>Bacillati</taxon>
        <taxon>Chloroflexota</taxon>
        <taxon>Ktedonobacteria</taxon>
        <taxon>Ktedonobacterales</taxon>
        <taxon>Ktedonobacteraceae</taxon>
        <taxon>Ktedonobacter</taxon>
    </lineage>
</organism>
<keyword evidence="2" id="KW-1185">Reference proteome</keyword>
<name>D6U3K5_KTERA</name>
<accession>D6U3K5</accession>
<sequence>MQGRSAWPVVIKVVYARPGGESHVGMLYGDKAEAQKGPNRNNLSLGISQGVVLTKIHV</sequence>
<evidence type="ECO:0000313" key="2">
    <source>
        <dbReference type="Proteomes" id="UP000004508"/>
    </source>
</evidence>